<protein>
    <submittedName>
        <fullName evidence="1">Uncharacterized protein</fullName>
    </submittedName>
</protein>
<evidence type="ECO:0000313" key="1">
    <source>
        <dbReference type="EMBL" id="KZR97118.1"/>
    </source>
</evidence>
<gene>
    <name evidence="1" type="ORF">APZ42_008190</name>
</gene>
<organism evidence="1 2">
    <name type="scientific">Daphnia magna</name>
    <dbReference type="NCBI Taxonomy" id="35525"/>
    <lineage>
        <taxon>Eukaryota</taxon>
        <taxon>Metazoa</taxon>
        <taxon>Ecdysozoa</taxon>
        <taxon>Arthropoda</taxon>
        <taxon>Crustacea</taxon>
        <taxon>Branchiopoda</taxon>
        <taxon>Diplostraca</taxon>
        <taxon>Cladocera</taxon>
        <taxon>Anomopoda</taxon>
        <taxon>Daphniidae</taxon>
        <taxon>Daphnia</taxon>
    </lineage>
</organism>
<proteinExistence type="predicted"/>
<accession>A0A164ETE7</accession>
<keyword evidence="2" id="KW-1185">Reference proteome</keyword>
<feature type="non-terminal residue" evidence="1">
    <location>
        <position position="207"/>
    </location>
</feature>
<dbReference type="Proteomes" id="UP000076858">
    <property type="component" value="Unassembled WGS sequence"/>
</dbReference>
<comment type="caution">
    <text evidence="1">The sequence shown here is derived from an EMBL/GenBank/DDBJ whole genome shotgun (WGS) entry which is preliminary data.</text>
</comment>
<dbReference type="AlphaFoldDB" id="A0A164ETE7"/>
<evidence type="ECO:0000313" key="2">
    <source>
        <dbReference type="Proteomes" id="UP000076858"/>
    </source>
</evidence>
<sequence length="207" mass="23562">DIVDSIKKKEISRHQLERMHRQRHWAKRLRRIAIAIRLTCSTAGHHVANMIVTTGPIHGRFCSQDTFYLSKMAVMNAGQHLLSKRHWNHQAAPVEPPTTKDFHEQAESWISGRRFSKLDSSRIMRDDEVENGMYLLLAVLRDVIVEKAGRRSPTKSVGNKQLLACNAREIRALQCENRVLAHKTAIATAQHSGWLAASYLNLPICSK</sequence>
<dbReference type="EMBL" id="LRGB01022563">
    <property type="protein sequence ID" value="KZR97118.1"/>
    <property type="molecule type" value="Genomic_DNA"/>
</dbReference>
<name>A0A164ETE7_9CRUS</name>
<reference evidence="1 2" key="1">
    <citation type="submission" date="2016-03" db="EMBL/GenBank/DDBJ databases">
        <title>EvidentialGene: Evidence-directed Construction of Genes on Genomes.</title>
        <authorList>
            <person name="Gilbert D.G."/>
            <person name="Choi J.-H."/>
            <person name="Mockaitis K."/>
            <person name="Colbourne J."/>
            <person name="Pfrender M."/>
        </authorList>
    </citation>
    <scope>NUCLEOTIDE SEQUENCE [LARGE SCALE GENOMIC DNA]</scope>
    <source>
        <strain evidence="1 2">Xinb3</strain>
        <tissue evidence="1">Complete organism</tissue>
    </source>
</reference>
<feature type="non-terminal residue" evidence="1">
    <location>
        <position position="1"/>
    </location>
</feature>